<keyword evidence="4" id="KW-1185">Reference proteome</keyword>
<evidence type="ECO:0000256" key="1">
    <source>
        <dbReference type="SAM" id="MobiDB-lite"/>
    </source>
</evidence>
<feature type="region of interest" description="Disordered" evidence="1">
    <location>
        <begin position="230"/>
        <end position="296"/>
    </location>
</feature>
<reference evidence="3" key="1">
    <citation type="journal article" date="2022" name="Int. J. Mol. Sci.">
        <title>Draft Genome of Tanacetum Coccineum: Genomic Comparison of Closely Related Tanacetum-Family Plants.</title>
        <authorList>
            <person name="Yamashiro T."/>
            <person name="Shiraishi A."/>
            <person name="Nakayama K."/>
            <person name="Satake H."/>
        </authorList>
    </citation>
    <scope>NUCLEOTIDE SEQUENCE</scope>
</reference>
<feature type="domain" description="Retrotransposon gag" evidence="2">
    <location>
        <begin position="96"/>
        <end position="196"/>
    </location>
</feature>
<feature type="compositionally biased region" description="Low complexity" evidence="1">
    <location>
        <begin position="276"/>
        <end position="286"/>
    </location>
</feature>
<comment type="caution">
    <text evidence="3">The sequence shown here is derived from an EMBL/GenBank/DDBJ whole genome shotgun (WGS) entry which is preliminary data.</text>
</comment>
<protein>
    <submittedName>
        <fullName evidence="3">Zinc finger, CCHC-type, retrotransposon gag domain protein</fullName>
    </submittedName>
</protein>
<evidence type="ECO:0000313" key="3">
    <source>
        <dbReference type="EMBL" id="GJT27632.1"/>
    </source>
</evidence>
<proteinExistence type="predicted"/>
<feature type="compositionally biased region" description="Polar residues" evidence="1">
    <location>
        <begin position="248"/>
        <end position="257"/>
    </location>
</feature>
<evidence type="ECO:0000313" key="4">
    <source>
        <dbReference type="Proteomes" id="UP001151760"/>
    </source>
</evidence>
<gene>
    <name evidence="3" type="ORF">Tco_0907907</name>
</gene>
<evidence type="ECO:0000259" key="2">
    <source>
        <dbReference type="Pfam" id="PF03732"/>
    </source>
</evidence>
<sequence length="997" mass="113495">MVNTRTDAELAAAVQAAVDAMLPQIREQVREEYRTGAVPSGSNPPPVTIHTWLERFNKQKPRSFEKAVAPVDAENWISHMEKIFDVMDCNDAFKTRLAVYKFEGDALAWWKAYKQAKGGDAWVLTLTWAAFKELFFLQFFPRAEQERLKREYHSIRQRASENSTEYMQRFLRLAGFLGQAAGTAEEQAKNFRWGLHKSILDHVMCIQFTDVAQVADAARNLEILRDRDDYDRSERSDKRHKSGDRYQSDTQQNNYQSHDQKNDRQGSDRQGGGGNYRNNNNNNYSRDNNRIPASAGYPLEAWPTSADVQEEHCASSSGHADNRSPYASAVSLHLLKIRAANTSVPSLPIVHRISGRIFRRTSEYAPIRDVQYRSFERGFIRPCIAIGAPVSVCQEKDGSMRLNVSTTALNLFQDGFTICVPSVASERAGHFQDYFSHTICSSSCSLMIFCLPKSKEVHEEHLPDTFYNFTTGEIIVPVFKVRILVEYGELRRITRILAIIQILISSRFSLDDDGILCQGSTKDVPRAQATLLGGGMEARCGLRESRCYLGVVDPLTIGTLSPIRKELPPFVISINFQQEIVRLHGTPISGSLEVIVHFSSETDGTSERTIQTIDDMLRSCALEWEEIGMTINVAVAWKNLEEAQTDQKSLPADIGRAIDSLPIREDLSYTKEPESILDHQDRFMRKKTIPFVKIPLGRNHPSGKLLGRRGVIRTFLSSLFFNDLMILEGSELTKDDRESQLYDEFERFCQIKGETIHAYYVRAAHENGVVLDEEQLLFLTGEQVTNFDDDVFEADQCDAFDSDVDEAPTTQTMFMVNLSSEDPIYDEAGPSYDSNTPFEVQDHDTFVDHMDEYHEVHEMQSDVQHNYVVDSDADYTSDSNIIPYDQYVEDNEEHVVQSNVSSVRNDALMSILDEMHEQGVQSMSTNKQVKVVNDTLTSELARYKELVGVYEQRAKFELTDRERKIDEQMRIIISDRNRKETSLKSELHSAQLQLRST</sequence>
<reference evidence="3" key="2">
    <citation type="submission" date="2022-01" db="EMBL/GenBank/DDBJ databases">
        <authorList>
            <person name="Yamashiro T."/>
            <person name="Shiraishi A."/>
            <person name="Satake H."/>
            <person name="Nakayama K."/>
        </authorList>
    </citation>
    <scope>NUCLEOTIDE SEQUENCE</scope>
</reference>
<dbReference type="InterPro" id="IPR005162">
    <property type="entry name" value="Retrotrans_gag_dom"/>
</dbReference>
<accession>A0ABQ5CNF0</accession>
<dbReference type="PANTHER" id="PTHR33223:SF11">
    <property type="entry name" value="ELEMENT PROTEIN, PUTATIVE-RELATED"/>
    <property type="match status" value="1"/>
</dbReference>
<dbReference type="EMBL" id="BQNB010014393">
    <property type="protein sequence ID" value="GJT27632.1"/>
    <property type="molecule type" value="Genomic_DNA"/>
</dbReference>
<feature type="compositionally biased region" description="Basic and acidic residues" evidence="1">
    <location>
        <begin position="230"/>
        <end position="247"/>
    </location>
</feature>
<feature type="compositionally biased region" description="Basic and acidic residues" evidence="1">
    <location>
        <begin position="258"/>
        <end position="267"/>
    </location>
</feature>
<organism evidence="3 4">
    <name type="scientific">Tanacetum coccineum</name>
    <dbReference type="NCBI Taxonomy" id="301880"/>
    <lineage>
        <taxon>Eukaryota</taxon>
        <taxon>Viridiplantae</taxon>
        <taxon>Streptophyta</taxon>
        <taxon>Embryophyta</taxon>
        <taxon>Tracheophyta</taxon>
        <taxon>Spermatophyta</taxon>
        <taxon>Magnoliopsida</taxon>
        <taxon>eudicotyledons</taxon>
        <taxon>Gunneridae</taxon>
        <taxon>Pentapetalae</taxon>
        <taxon>asterids</taxon>
        <taxon>campanulids</taxon>
        <taxon>Asterales</taxon>
        <taxon>Asteraceae</taxon>
        <taxon>Asteroideae</taxon>
        <taxon>Anthemideae</taxon>
        <taxon>Anthemidinae</taxon>
        <taxon>Tanacetum</taxon>
    </lineage>
</organism>
<dbReference type="PANTHER" id="PTHR33223">
    <property type="entry name" value="CCHC-TYPE DOMAIN-CONTAINING PROTEIN"/>
    <property type="match status" value="1"/>
</dbReference>
<dbReference type="Proteomes" id="UP001151760">
    <property type="component" value="Unassembled WGS sequence"/>
</dbReference>
<dbReference type="Pfam" id="PF03732">
    <property type="entry name" value="Retrotrans_gag"/>
    <property type="match status" value="1"/>
</dbReference>
<name>A0ABQ5CNF0_9ASTR</name>